<feature type="transmembrane region" description="Helical" evidence="6">
    <location>
        <begin position="176"/>
        <end position="197"/>
    </location>
</feature>
<reference evidence="8" key="1">
    <citation type="submission" date="2020-03" db="EMBL/GenBank/DDBJ databases">
        <title>Site-based positive gene gene selection in Geosmithia morbida across the United States reveals a broad range of putative effectors and factors for local host and environmental adapation.</title>
        <authorList>
            <person name="Onufrak A."/>
            <person name="Murdoch R.W."/>
            <person name="Gazis R."/>
            <person name="Huff M."/>
            <person name="Staton M."/>
            <person name="Klingeman W."/>
            <person name="Hadziabdic D."/>
        </authorList>
    </citation>
    <scope>NUCLEOTIDE SEQUENCE</scope>
    <source>
        <strain evidence="8">1262</strain>
    </source>
</reference>
<dbReference type="SUPFAM" id="SSF103473">
    <property type="entry name" value="MFS general substrate transporter"/>
    <property type="match status" value="1"/>
</dbReference>
<feature type="transmembrane region" description="Helical" evidence="6">
    <location>
        <begin position="86"/>
        <end position="105"/>
    </location>
</feature>
<dbReference type="Proteomes" id="UP000749293">
    <property type="component" value="Unassembled WGS sequence"/>
</dbReference>
<gene>
    <name evidence="8" type="ORF">GMORB2_1858</name>
</gene>
<accession>A0A9P4YTM8</accession>
<comment type="subcellular location">
    <subcellularLocation>
        <location evidence="1">Membrane</location>
        <topology evidence="1">Multi-pass membrane protein</topology>
    </subcellularLocation>
</comment>
<feature type="transmembrane region" description="Helical" evidence="6">
    <location>
        <begin position="375"/>
        <end position="399"/>
    </location>
</feature>
<keyword evidence="9" id="KW-1185">Reference proteome</keyword>
<dbReference type="Gene3D" id="1.20.1250.20">
    <property type="entry name" value="MFS general substrate transporter like domains"/>
    <property type="match status" value="2"/>
</dbReference>
<dbReference type="InterPro" id="IPR020846">
    <property type="entry name" value="MFS_dom"/>
</dbReference>
<evidence type="ECO:0000256" key="2">
    <source>
        <dbReference type="ARBA" id="ARBA00022448"/>
    </source>
</evidence>
<evidence type="ECO:0000259" key="7">
    <source>
        <dbReference type="PROSITE" id="PS50850"/>
    </source>
</evidence>
<evidence type="ECO:0000256" key="4">
    <source>
        <dbReference type="ARBA" id="ARBA00022989"/>
    </source>
</evidence>
<dbReference type="PANTHER" id="PTHR43791:SF18">
    <property type="entry name" value="NICOTINIC ACID TRANSPORTER TNA1, PUTATIVE (AFU_ORTHOLOGUE AFUA_3G03820)-RELATED"/>
    <property type="match status" value="1"/>
</dbReference>
<dbReference type="GeneID" id="55968088"/>
<dbReference type="InterPro" id="IPR011701">
    <property type="entry name" value="MFS"/>
</dbReference>
<feature type="transmembrane region" description="Helical" evidence="6">
    <location>
        <begin position="147"/>
        <end position="164"/>
    </location>
</feature>
<feature type="transmembrane region" description="Helical" evidence="6">
    <location>
        <begin position="348"/>
        <end position="369"/>
    </location>
</feature>
<dbReference type="FunFam" id="1.20.1250.20:FF:000034">
    <property type="entry name" value="MFS general substrate transporter"/>
    <property type="match status" value="1"/>
</dbReference>
<dbReference type="PANTHER" id="PTHR43791">
    <property type="entry name" value="PERMEASE-RELATED"/>
    <property type="match status" value="1"/>
</dbReference>
<feature type="domain" description="Major facilitator superfamily (MFS) profile" evidence="7">
    <location>
        <begin position="50"/>
        <end position="471"/>
    </location>
</feature>
<name>A0A9P4YTM8_9HYPO</name>
<proteinExistence type="predicted"/>
<keyword evidence="2" id="KW-0813">Transport</keyword>
<keyword evidence="4 6" id="KW-1133">Transmembrane helix</keyword>
<dbReference type="GO" id="GO:0016020">
    <property type="term" value="C:membrane"/>
    <property type="evidence" value="ECO:0007669"/>
    <property type="project" value="UniProtKB-SubCell"/>
</dbReference>
<dbReference type="RefSeq" id="XP_035320103.1">
    <property type="nucleotide sequence ID" value="XM_035463839.1"/>
</dbReference>
<feature type="transmembrane region" description="Helical" evidence="6">
    <location>
        <begin position="117"/>
        <end position="135"/>
    </location>
</feature>
<dbReference type="AlphaFoldDB" id="A0A9P4YTM8"/>
<organism evidence="8 9">
    <name type="scientific">Geosmithia morbida</name>
    <dbReference type="NCBI Taxonomy" id="1094350"/>
    <lineage>
        <taxon>Eukaryota</taxon>
        <taxon>Fungi</taxon>
        <taxon>Dikarya</taxon>
        <taxon>Ascomycota</taxon>
        <taxon>Pezizomycotina</taxon>
        <taxon>Sordariomycetes</taxon>
        <taxon>Hypocreomycetidae</taxon>
        <taxon>Hypocreales</taxon>
        <taxon>Bionectriaceae</taxon>
        <taxon>Geosmithia</taxon>
    </lineage>
</organism>
<feature type="transmembrane region" description="Helical" evidence="6">
    <location>
        <begin position="443"/>
        <end position="464"/>
    </location>
</feature>
<comment type="caution">
    <text evidence="8">The sequence shown here is derived from an EMBL/GenBank/DDBJ whole genome shotgun (WGS) entry which is preliminary data.</text>
</comment>
<evidence type="ECO:0000256" key="1">
    <source>
        <dbReference type="ARBA" id="ARBA00004141"/>
    </source>
</evidence>
<sequence length="502" mass="55834">MNPPSQEKAESWRINEEAPASELRALTEDGLPCYDPVKVKRTLRKVDLRLLPMLTALYLLAFLDRGNIGNAKVAGMNAELGLTGTQYNIVLSLFFIPYTLFDVPSNIALKFMRPSRWISFLVTSWGVIMACHAGTRGFGSLAATRTVMGIFEAGFFPAASYLLGEWYCRFELQWRLSIFFSAASLAGAFSGLLASGLQQMDGMRGIGGWRWIFIVEGAVTILVGLLVLLVLPDYPATCTFLSDDEKSIIRARLEQNSGTAAGRVQTDDEYRWKTIRSALVDWKIWFTVFIYWGHIITINGFTFTAPTIILELGYTSTQAQLLTVPVYALGVLSTLVTSWFADKCHKRWPFIVGPYALALCGFVGLMAIPHPSLPGLTYAFLFAIPAGAHPSVITLVSWISNNLAPSWKRAMGLAISIMVGNLGGLVGSNIYLEREAPTYWTGYGVSAACLVNAIICTFVLRYVYARENAKREKMSEAEIRERYTEEELLEMGDRSPLYRYVI</sequence>
<evidence type="ECO:0000256" key="3">
    <source>
        <dbReference type="ARBA" id="ARBA00022692"/>
    </source>
</evidence>
<feature type="transmembrane region" description="Helical" evidence="6">
    <location>
        <begin position="411"/>
        <end position="431"/>
    </location>
</feature>
<feature type="transmembrane region" description="Helical" evidence="6">
    <location>
        <begin position="48"/>
        <end position="66"/>
    </location>
</feature>
<dbReference type="OrthoDB" id="2962993at2759"/>
<evidence type="ECO:0000313" key="8">
    <source>
        <dbReference type="EMBL" id="KAF4121451.1"/>
    </source>
</evidence>
<evidence type="ECO:0000256" key="6">
    <source>
        <dbReference type="SAM" id="Phobius"/>
    </source>
</evidence>
<dbReference type="FunFam" id="1.20.1250.20:FF:000013">
    <property type="entry name" value="MFS general substrate transporter"/>
    <property type="match status" value="1"/>
</dbReference>
<keyword evidence="5 6" id="KW-0472">Membrane</keyword>
<keyword evidence="3 6" id="KW-0812">Transmembrane</keyword>
<feature type="transmembrane region" description="Helical" evidence="6">
    <location>
        <begin position="209"/>
        <end position="231"/>
    </location>
</feature>
<dbReference type="Pfam" id="PF07690">
    <property type="entry name" value="MFS_1"/>
    <property type="match status" value="1"/>
</dbReference>
<dbReference type="GO" id="GO:0022857">
    <property type="term" value="F:transmembrane transporter activity"/>
    <property type="evidence" value="ECO:0007669"/>
    <property type="project" value="InterPro"/>
</dbReference>
<protein>
    <submittedName>
        <fullName evidence="8">Major Facilitator Superfamily</fullName>
    </submittedName>
</protein>
<dbReference type="PROSITE" id="PS50850">
    <property type="entry name" value="MFS"/>
    <property type="match status" value="1"/>
</dbReference>
<dbReference type="InterPro" id="IPR036259">
    <property type="entry name" value="MFS_trans_sf"/>
</dbReference>
<dbReference type="EMBL" id="JAANYQ010000012">
    <property type="protein sequence ID" value="KAF4121451.1"/>
    <property type="molecule type" value="Genomic_DNA"/>
</dbReference>
<feature type="transmembrane region" description="Helical" evidence="6">
    <location>
        <begin position="284"/>
        <end position="309"/>
    </location>
</feature>
<evidence type="ECO:0000256" key="5">
    <source>
        <dbReference type="ARBA" id="ARBA00023136"/>
    </source>
</evidence>
<feature type="transmembrane region" description="Helical" evidence="6">
    <location>
        <begin position="321"/>
        <end position="341"/>
    </location>
</feature>
<evidence type="ECO:0000313" key="9">
    <source>
        <dbReference type="Proteomes" id="UP000749293"/>
    </source>
</evidence>